<organism evidence="3 4">
    <name type="scientific">Potamilus streckersoni</name>
    <dbReference type="NCBI Taxonomy" id="2493646"/>
    <lineage>
        <taxon>Eukaryota</taxon>
        <taxon>Metazoa</taxon>
        <taxon>Spiralia</taxon>
        <taxon>Lophotrochozoa</taxon>
        <taxon>Mollusca</taxon>
        <taxon>Bivalvia</taxon>
        <taxon>Autobranchia</taxon>
        <taxon>Heteroconchia</taxon>
        <taxon>Palaeoheterodonta</taxon>
        <taxon>Unionida</taxon>
        <taxon>Unionoidea</taxon>
        <taxon>Unionidae</taxon>
        <taxon>Ambleminae</taxon>
        <taxon>Lampsilini</taxon>
        <taxon>Potamilus</taxon>
    </lineage>
</organism>
<name>A0AAE0RQY7_9BIVA</name>
<gene>
    <name evidence="3" type="ORF">CHS0354_021832</name>
</gene>
<reference evidence="3" key="1">
    <citation type="journal article" date="2021" name="Genome Biol. Evol.">
        <title>A High-Quality Reference Genome for a Parasitic Bivalve with Doubly Uniparental Inheritance (Bivalvia: Unionida).</title>
        <authorList>
            <person name="Smith C.H."/>
        </authorList>
    </citation>
    <scope>NUCLEOTIDE SEQUENCE</scope>
    <source>
        <strain evidence="3">CHS0354</strain>
    </source>
</reference>
<sequence>MKKSDSPRHTVPDFENLFSDIESESELVEIRSRIPRRISFRAQNESPLLNKRSPCTPLSDASQNVMADIESGDASESSKKISSQGRNDSRFNIPLKTNFFSPLEYAYWRSYAHLFDMRGKKGDIIYPRRIETSSQESDEVTEKVSNHFKVPKEYVVCVKKKVMIHSHLKYFGIIIIINNPLDLDSHIPILIISRAGDVVSEFDFSLPFYEHSANSIHCTLFLKGEKVEKLKQTVAEKLNLPVNSFAFSLDKRKVRDTDDIVDVVKPYDLLHLVKQKSINIWLELLQCPKLKQIISINGVSSVDTISCLKNMLIKTLSDLGTTNLNEQNICISKDEEILNDDQILNSILDSRLHSDHTELTLRLHLVQPRYTWYKIDTVTAVGVKIVEVVCLNPQSTAAHLRNEVANICSCPSEALKLVTSGKTIPENKYLEEIPFLQEGCTIKATVASKIRVNVTVISVGEQSEKREQQLQVEVYRLDTVFKLKQTVITSLVSPANIYTCVMKKKEILDESKFLKDYNIKNDTEVTACIFEQRIQVLLVILKTKKRIQVFIDKPQSTCVKDFLQYIQGSGLVAIHYTQMRLVYRDYCLPMDVRLSDVDVKHGSVLVVTVAGAMNSGIIMMSPGEHGVTLRMIGRVIDGMIYYASLQERGDKSHELTAFDEPVLLPTGIHLVESSCMGHDDSHPILSLVLPSHLHVADGVQKKETVEREKATECSIHYMPEEKKGNVHREPRMGSGSKSEGYLSEQSDSTPNHKWKKKCLKQARALTSRSENNTPSVVSPCGSLVSESDRTQIDLDTQSSMVCSSQQSHIKVTSESSSTCMTVSNSSMQTGTSTYSASCNTVTQSSIGAVAQPMNFMNMGLVSMQNTNGESCKGGYSETVKYVQKDNVTWRYCSREEMMQVTGSAANMGTPALINNEIIELGSAPNGRNGGTTGLQQRGTLVERCGFTQDLLHSIASDVGVDWKKLGRKLSVADEKISAIDTDYTRFDEKCYQMLYHWCLASSCATKQELKDKLIACKLNLIAVTYLGDNVPE</sequence>
<dbReference type="PROSITE" id="PS50017">
    <property type="entry name" value="DEATH_DOMAIN"/>
    <property type="match status" value="1"/>
</dbReference>
<feature type="domain" description="Death" evidence="2">
    <location>
        <begin position="947"/>
        <end position="1013"/>
    </location>
</feature>
<keyword evidence="4" id="KW-1185">Reference proteome</keyword>
<dbReference type="PANTHER" id="PTHR15077">
    <property type="entry name" value="FAS-ASSOCIATING DEATH DOMAIN-CONTAINING PROTEIN FADD"/>
    <property type="match status" value="1"/>
</dbReference>
<reference evidence="3" key="2">
    <citation type="journal article" date="2021" name="Genome Biol. Evol.">
        <title>Developing a high-quality reference genome for a parasitic bivalve with doubly uniparental inheritance (Bivalvia: Unionida).</title>
        <authorList>
            <person name="Smith C.H."/>
        </authorList>
    </citation>
    <scope>NUCLEOTIDE SEQUENCE</scope>
    <source>
        <strain evidence="3">CHS0354</strain>
        <tissue evidence="3">Mantle</tissue>
    </source>
</reference>
<dbReference type="AlphaFoldDB" id="A0AAE0RQY7"/>
<dbReference type="CDD" id="cd01670">
    <property type="entry name" value="Death"/>
    <property type="match status" value="1"/>
</dbReference>
<dbReference type="EMBL" id="JAEAOA010001328">
    <property type="protein sequence ID" value="KAK3577863.1"/>
    <property type="molecule type" value="Genomic_DNA"/>
</dbReference>
<dbReference type="Gene3D" id="1.10.533.10">
    <property type="entry name" value="Death Domain, Fas"/>
    <property type="match status" value="1"/>
</dbReference>
<dbReference type="InterPro" id="IPR000488">
    <property type="entry name" value="Death_dom"/>
</dbReference>
<evidence type="ECO:0000256" key="1">
    <source>
        <dbReference type="SAM" id="MobiDB-lite"/>
    </source>
</evidence>
<dbReference type="InterPro" id="IPR016729">
    <property type="entry name" value="FADD"/>
</dbReference>
<accession>A0AAE0RQY7</accession>
<feature type="region of interest" description="Disordered" evidence="1">
    <location>
        <begin position="765"/>
        <end position="784"/>
    </location>
</feature>
<protein>
    <recommendedName>
        <fullName evidence="2">Death domain-containing protein</fullName>
    </recommendedName>
</protein>
<dbReference type="Pfam" id="PF00531">
    <property type="entry name" value="Death"/>
    <property type="match status" value="1"/>
</dbReference>
<feature type="region of interest" description="Disordered" evidence="1">
    <location>
        <begin position="724"/>
        <end position="755"/>
    </location>
</feature>
<feature type="compositionally biased region" description="Polar residues" evidence="1">
    <location>
        <begin position="765"/>
        <end position="776"/>
    </location>
</feature>
<dbReference type="Proteomes" id="UP001195483">
    <property type="component" value="Unassembled WGS sequence"/>
</dbReference>
<comment type="caution">
    <text evidence="3">The sequence shown here is derived from an EMBL/GenBank/DDBJ whole genome shotgun (WGS) entry which is preliminary data.</text>
</comment>
<proteinExistence type="predicted"/>
<dbReference type="SUPFAM" id="SSF47986">
    <property type="entry name" value="DEATH domain"/>
    <property type="match status" value="1"/>
</dbReference>
<dbReference type="SUPFAM" id="SSF54236">
    <property type="entry name" value="Ubiquitin-like"/>
    <property type="match status" value="1"/>
</dbReference>
<evidence type="ECO:0000259" key="2">
    <source>
        <dbReference type="PROSITE" id="PS50017"/>
    </source>
</evidence>
<dbReference type="GO" id="GO:0007165">
    <property type="term" value="P:signal transduction"/>
    <property type="evidence" value="ECO:0007669"/>
    <property type="project" value="InterPro"/>
</dbReference>
<evidence type="ECO:0000313" key="3">
    <source>
        <dbReference type="EMBL" id="KAK3577863.1"/>
    </source>
</evidence>
<reference evidence="3" key="3">
    <citation type="submission" date="2023-05" db="EMBL/GenBank/DDBJ databases">
        <authorList>
            <person name="Smith C.H."/>
        </authorList>
    </citation>
    <scope>NUCLEOTIDE SEQUENCE</scope>
    <source>
        <strain evidence="3">CHS0354</strain>
        <tissue evidence="3">Mantle</tissue>
    </source>
</reference>
<dbReference type="InterPro" id="IPR011029">
    <property type="entry name" value="DEATH-like_dom_sf"/>
</dbReference>
<evidence type="ECO:0000313" key="4">
    <source>
        <dbReference type="Proteomes" id="UP001195483"/>
    </source>
</evidence>
<dbReference type="InterPro" id="IPR029071">
    <property type="entry name" value="Ubiquitin-like_domsf"/>
</dbReference>